<dbReference type="PANTHER" id="PTHR22888:SF9">
    <property type="entry name" value="CYTOCHROME C OXIDASE SUBUNIT 2"/>
    <property type="match status" value="1"/>
</dbReference>
<evidence type="ECO:0000256" key="6">
    <source>
        <dbReference type="ARBA" id="ARBA00022448"/>
    </source>
</evidence>
<keyword evidence="7" id="KW-0679">Respiratory chain</keyword>
<evidence type="ECO:0000256" key="10">
    <source>
        <dbReference type="ARBA" id="ARBA00022967"/>
    </source>
</evidence>
<evidence type="ECO:0000259" key="18">
    <source>
        <dbReference type="PROSITE" id="PS50857"/>
    </source>
</evidence>
<dbReference type="PROSITE" id="PS50999">
    <property type="entry name" value="COX2_TM"/>
    <property type="match status" value="1"/>
</dbReference>
<comment type="similarity">
    <text evidence="3">Belongs to the cytochrome c oxidase subunit 2 family.</text>
</comment>
<protein>
    <recommendedName>
        <fullName evidence="5">Cytochrome c oxidase subunit 2</fullName>
        <ecNumber evidence="4">7.1.1.9</ecNumber>
    </recommendedName>
    <alternativeName>
        <fullName evidence="15">Cytochrome c oxidase polypeptide II</fullName>
    </alternativeName>
</protein>
<feature type="transmembrane region" description="Helical" evidence="17">
    <location>
        <begin position="50"/>
        <end position="73"/>
    </location>
</feature>
<dbReference type="SUPFAM" id="SSF49503">
    <property type="entry name" value="Cupredoxins"/>
    <property type="match status" value="1"/>
</dbReference>
<evidence type="ECO:0000256" key="2">
    <source>
        <dbReference type="ARBA" id="ARBA00004141"/>
    </source>
</evidence>
<comment type="catalytic activity">
    <reaction evidence="16">
        <text>4 Fe(II)-[cytochrome c] + O2 + 8 H(+)(in) = 4 Fe(III)-[cytochrome c] + 2 H2O + 4 H(+)(out)</text>
        <dbReference type="Rhea" id="RHEA:11436"/>
        <dbReference type="Rhea" id="RHEA-COMP:10350"/>
        <dbReference type="Rhea" id="RHEA-COMP:14399"/>
        <dbReference type="ChEBI" id="CHEBI:15377"/>
        <dbReference type="ChEBI" id="CHEBI:15378"/>
        <dbReference type="ChEBI" id="CHEBI:15379"/>
        <dbReference type="ChEBI" id="CHEBI:29033"/>
        <dbReference type="ChEBI" id="CHEBI:29034"/>
        <dbReference type="EC" id="7.1.1.9"/>
    </reaction>
    <physiologicalReaction direction="left-to-right" evidence="16">
        <dbReference type="Rhea" id="RHEA:11437"/>
    </physiologicalReaction>
</comment>
<name>A0A067YSA5_9PLAT</name>
<evidence type="ECO:0000256" key="9">
    <source>
        <dbReference type="ARBA" id="ARBA00022842"/>
    </source>
</evidence>
<dbReference type="EMBL" id="KF751713">
    <property type="protein sequence ID" value="AHH31503.1"/>
    <property type="molecule type" value="Genomic_DNA"/>
</dbReference>
<dbReference type="GO" id="GO:0005507">
    <property type="term" value="F:copper ion binding"/>
    <property type="evidence" value="ECO:0007669"/>
    <property type="project" value="InterPro"/>
</dbReference>
<dbReference type="Pfam" id="PF00116">
    <property type="entry name" value="COX2"/>
    <property type="match status" value="1"/>
</dbReference>
<dbReference type="GO" id="GO:0042773">
    <property type="term" value="P:ATP synthesis coupled electron transport"/>
    <property type="evidence" value="ECO:0007669"/>
    <property type="project" value="TreeGrafter"/>
</dbReference>
<dbReference type="SUPFAM" id="SSF81464">
    <property type="entry name" value="Cytochrome c oxidase subunit II-like, transmembrane region"/>
    <property type="match status" value="1"/>
</dbReference>
<comment type="cofactor">
    <cofactor evidence="1">
        <name>Cu cation</name>
        <dbReference type="ChEBI" id="CHEBI:23378"/>
    </cofactor>
</comment>
<evidence type="ECO:0000256" key="15">
    <source>
        <dbReference type="ARBA" id="ARBA00031389"/>
    </source>
</evidence>
<dbReference type="InterPro" id="IPR002429">
    <property type="entry name" value="CcO_II-like_C"/>
</dbReference>
<keyword evidence="11" id="KW-0249">Electron transport</keyword>
<evidence type="ECO:0000259" key="19">
    <source>
        <dbReference type="PROSITE" id="PS50999"/>
    </source>
</evidence>
<evidence type="ECO:0000256" key="17">
    <source>
        <dbReference type="SAM" id="Phobius"/>
    </source>
</evidence>
<evidence type="ECO:0000256" key="13">
    <source>
        <dbReference type="ARBA" id="ARBA00023008"/>
    </source>
</evidence>
<dbReference type="InterPro" id="IPR011759">
    <property type="entry name" value="Cyt_c_oxidase_su2_TM_dom"/>
</dbReference>
<keyword evidence="10" id="KW-1278">Translocase</keyword>
<dbReference type="PRINTS" id="PR01166">
    <property type="entry name" value="CYCOXIDASEII"/>
</dbReference>
<keyword evidence="6" id="KW-0813">Transport</keyword>
<feature type="domain" description="Cytochrome oxidase subunit II transmembrane region profile" evidence="19">
    <location>
        <begin position="1"/>
        <end position="78"/>
    </location>
</feature>
<proteinExistence type="inferred from homology"/>
<dbReference type="PROSITE" id="PS50857">
    <property type="entry name" value="COX2_CUA"/>
    <property type="match status" value="1"/>
</dbReference>
<evidence type="ECO:0000256" key="3">
    <source>
        <dbReference type="ARBA" id="ARBA00007866"/>
    </source>
</evidence>
<evidence type="ECO:0000256" key="8">
    <source>
        <dbReference type="ARBA" id="ARBA00022692"/>
    </source>
</evidence>
<feature type="domain" description="Cytochrome oxidase subunit II copper A binding" evidence="18">
    <location>
        <begin position="78"/>
        <end position="189"/>
    </location>
</feature>
<reference evidence="20" key="1">
    <citation type="journal article" date="2014" name="Folia Parasitol.">
        <title>Neotropical Monogenoidea. 58. Three new species of Gyrodactylus (Gyrodactylidae) from Scleromystax spp. (Callichthyidae) and the proposal of COII gene as an additional fragment for barcoding gyrodactylids.</title>
        <authorList>
            <person name="Bueno-Silva M."/>
            <person name="Boeger W.A."/>
        </authorList>
    </citation>
    <scope>NUCLEOTIDE SEQUENCE</scope>
</reference>
<evidence type="ECO:0000256" key="16">
    <source>
        <dbReference type="ARBA" id="ARBA00049512"/>
    </source>
</evidence>
<evidence type="ECO:0000256" key="14">
    <source>
        <dbReference type="ARBA" id="ARBA00023136"/>
    </source>
</evidence>
<dbReference type="InterPro" id="IPR008972">
    <property type="entry name" value="Cupredoxin"/>
</dbReference>
<dbReference type="InterPro" id="IPR045187">
    <property type="entry name" value="CcO_II"/>
</dbReference>
<keyword evidence="12 17" id="KW-1133">Transmembrane helix</keyword>
<dbReference type="GO" id="GO:0004129">
    <property type="term" value="F:cytochrome-c oxidase activity"/>
    <property type="evidence" value="ECO:0007669"/>
    <property type="project" value="UniProtKB-EC"/>
</dbReference>
<keyword evidence="8 17" id="KW-0812">Transmembrane</keyword>
<dbReference type="EC" id="7.1.1.9" evidence="4"/>
<keyword evidence="20" id="KW-0496">Mitochondrion</keyword>
<evidence type="ECO:0000256" key="11">
    <source>
        <dbReference type="ARBA" id="ARBA00022982"/>
    </source>
</evidence>
<evidence type="ECO:0000313" key="20">
    <source>
        <dbReference type="EMBL" id="AHH31503.1"/>
    </source>
</evidence>
<feature type="transmembrane region" description="Helical" evidence="17">
    <location>
        <begin position="7"/>
        <end position="30"/>
    </location>
</feature>
<accession>A0A067YSA5</accession>
<evidence type="ECO:0000256" key="4">
    <source>
        <dbReference type="ARBA" id="ARBA00012949"/>
    </source>
</evidence>
<evidence type="ECO:0000256" key="5">
    <source>
        <dbReference type="ARBA" id="ARBA00015946"/>
    </source>
</evidence>
<sequence length="189" mass="22033">MSLSLLYYDIVSYVVILCFFMCIFVFSYLMSLTTLNGSVLLSKELKVLEFKWTFIPSILMAMLCYLNLSYVYFDSKLDSVDMVKVMGRQWYWSYEDNYKGLYDSYYMKTLIKSVDNPMVLNFNKKTRLLMSSSDVLHSFSIPSLGLKMDAVPGRVKHLTYFPDRLGSLCLVIVDELMWVGHFLHANNNI</sequence>
<keyword evidence="13" id="KW-0186">Copper</keyword>
<gene>
    <name evidence="20" type="primary">COII</name>
</gene>
<keyword evidence="14 17" id="KW-0472">Membrane</keyword>
<dbReference type="GO" id="GO:0016020">
    <property type="term" value="C:membrane"/>
    <property type="evidence" value="ECO:0007669"/>
    <property type="project" value="UniProtKB-SubCell"/>
</dbReference>
<evidence type="ECO:0000256" key="1">
    <source>
        <dbReference type="ARBA" id="ARBA00001935"/>
    </source>
</evidence>
<dbReference type="Gene3D" id="2.60.40.420">
    <property type="entry name" value="Cupredoxins - blue copper proteins"/>
    <property type="match status" value="1"/>
</dbReference>
<dbReference type="AlphaFoldDB" id="A0A067YSA5"/>
<organism evidence="20">
    <name type="scientific">Gyrodactylus sp. MBS-2014</name>
    <dbReference type="NCBI Taxonomy" id="1448049"/>
    <lineage>
        <taxon>Eukaryota</taxon>
        <taxon>Metazoa</taxon>
        <taxon>Spiralia</taxon>
        <taxon>Lophotrochozoa</taxon>
        <taxon>Platyhelminthes</taxon>
        <taxon>Monogenea</taxon>
        <taxon>Monopisthocotylea</taxon>
        <taxon>Gyrodactylidea</taxon>
        <taxon>Gyrodactylidae</taxon>
        <taxon>Gyrodactylus</taxon>
    </lineage>
</organism>
<comment type="subcellular location">
    <subcellularLocation>
        <location evidence="2">Membrane</location>
        <topology evidence="2">Multi-pass membrane protein</topology>
    </subcellularLocation>
</comment>
<evidence type="ECO:0000256" key="7">
    <source>
        <dbReference type="ARBA" id="ARBA00022660"/>
    </source>
</evidence>
<evidence type="ECO:0000256" key="12">
    <source>
        <dbReference type="ARBA" id="ARBA00022989"/>
    </source>
</evidence>
<keyword evidence="9" id="KW-0460">Magnesium</keyword>
<dbReference type="PANTHER" id="PTHR22888">
    <property type="entry name" value="CYTOCHROME C OXIDASE, SUBUNIT II"/>
    <property type="match status" value="1"/>
</dbReference>
<dbReference type="InterPro" id="IPR036257">
    <property type="entry name" value="Cyt_c_oxidase_su2_TM_sf"/>
</dbReference>
<geneLocation type="mitochondrion" evidence="20"/>